<reference evidence="2" key="1">
    <citation type="journal article" date="2014" name="Int. J. Syst. Evol. Microbiol.">
        <title>Complete genome sequence of Corynebacterium casei LMG S-19264T (=DSM 44701T), isolated from a smear-ripened cheese.</title>
        <authorList>
            <consortium name="US DOE Joint Genome Institute (JGI-PGF)"/>
            <person name="Walter F."/>
            <person name="Albersmeier A."/>
            <person name="Kalinowski J."/>
            <person name="Ruckert C."/>
        </authorList>
    </citation>
    <scope>NUCLEOTIDE SEQUENCE</scope>
    <source>
        <strain evidence="2">CGMCC 4.5737</strain>
    </source>
</reference>
<proteinExistence type="predicted"/>
<evidence type="ECO:0000313" key="2">
    <source>
        <dbReference type="EMBL" id="GGM55716.1"/>
    </source>
</evidence>
<reference evidence="2" key="2">
    <citation type="submission" date="2020-09" db="EMBL/GenBank/DDBJ databases">
        <authorList>
            <person name="Sun Q."/>
            <person name="Zhou Y."/>
        </authorList>
    </citation>
    <scope>NUCLEOTIDE SEQUENCE</scope>
    <source>
        <strain evidence="2">CGMCC 4.5737</strain>
    </source>
</reference>
<evidence type="ECO:0008006" key="4">
    <source>
        <dbReference type="Google" id="ProtNLM"/>
    </source>
</evidence>
<dbReference type="Pfam" id="PF13481">
    <property type="entry name" value="AAA_25"/>
    <property type="match status" value="1"/>
</dbReference>
<feature type="region of interest" description="Disordered" evidence="1">
    <location>
        <begin position="1"/>
        <end position="37"/>
    </location>
</feature>
<protein>
    <recommendedName>
        <fullName evidence="4">AAA family ATPase</fullName>
    </recommendedName>
</protein>
<keyword evidence="3" id="KW-1185">Reference proteome</keyword>
<feature type="region of interest" description="Disordered" evidence="1">
    <location>
        <begin position="113"/>
        <end position="159"/>
    </location>
</feature>
<dbReference type="InterPro" id="IPR027417">
    <property type="entry name" value="P-loop_NTPase"/>
</dbReference>
<accession>A0A8J3CEY4</accession>
<comment type="caution">
    <text evidence="2">The sequence shown here is derived from an EMBL/GenBank/DDBJ whole genome shotgun (WGS) entry which is preliminary data.</text>
</comment>
<dbReference type="SUPFAM" id="SSF52540">
    <property type="entry name" value="P-loop containing nucleoside triphosphate hydrolases"/>
    <property type="match status" value="1"/>
</dbReference>
<dbReference type="Gene3D" id="3.40.50.300">
    <property type="entry name" value="P-loop containing nucleotide triphosphate hydrolases"/>
    <property type="match status" value="1"/>
</dbReference>
<evidence type="ECO:0000313" key="3">
    <source>
        <dbReference type="Proteomes" id="UP000637578"/>
    </source>
</evidence>
<dbReference type="Proteomes" id="UP000637578">
    <property type="component" value="Unassembled WGS sequence"/>
</dbReference>
<gene>
    <name evidence="2" type="ORF">GCM10012275_28530</name>
</gene>
<sequence length="518" mass="55749">MTTEHPFIQRLPPDLRPAPSASSPIVNGAPPTATATDTDMRRYALVALENEAAIVASTSEGARNDALNKAAFRMYSKYVTAGHLTGDEVETALLNAAAHCGLGVTEASRTIRSGRDAGLNSPKEVQPQPRRHTHTAHTIDAPESPGAAENRTPNPEGGRSLHVIRASSITPRRTKWLWQDRIPLGELTILAGRGGIGKSTLLAEWCAWITTGTMEGEHENTPRDVLYVYNEDDLASTIVPRLLVAGNKLNTDLDRVHPVRVREGDTWDRVMLPADCALIRDAIQHTGAVAVFIDPLSSNLTAKNNDQKEMRAALERVRGMAEDTGVAIVGLAHLRKAQSTNIVEAMMGSVELGNVARAILGAVLDPDQEGTAILSQEKNNKGRMDLSSYRYRTAEVVVPGVTDGGRPITTSKIQWEGKADITASDIMHDAVASGLVGKSALKEAATFLIDYLSMPNNGGSATKRDVLKAAYTEGHSKSTIERAAARLGLESVSSGTGPSRIWRIPIKVEAPPPPQYWE</sequence>
<dbReference type="EMBL" id="BMMK01000011">
    <property type="protein sequence ID" value="GGM55716.1"/>
    <property type="molecule type" value="Genomic_DNA"/>
</dbReference>
<dbReference type="RefSeq" id="WP_189057792.1">
    <property type="nucleotide sequence ID" value="NZ_BMMK01000011.1"/>
</dbReference>
<evidence type="ECO:0000256" key="1">
    <source>
        <dbReference type="SAM" id="MobiDB-lite"/>
    </source>
</evidence>
<dbReference type="AlphaFoldDB" id="A0A8J3CEY4"/>
<name>A0A8J3CEY4_9PSEU</name>
<organism evidence="2 3">
    <name type="scientific">Longimycelium tulufanense</name>
    <dbReference type="NCBI Taxonomy" id="907463"/>
    <lineage>
        <taxon>Bacteria</taxon>
        <taxon>Bacillati</taxon>
        <taxon>Actinomycetota</taxon>
        <taxon>Actinomycetes</taxon>
        <taxon>Pseudonocardiales</taxon>
        <taxon>Pseudonocardiaceae</taxon>
        <taxon>Longimycelium</taxon>
    </lineage>
</organism>